<protein>
    <submittedName>
        <fullName evidence="11">Mitochondrial carrier family</fullName>
    </submittedName>
</protein>
<feature type="transmembrane region" description="Helical" evidence="10">
    <location>
        <begin position="12"/>
        <end position="31"/>
    </location>
</feature>
<dbReference type="Proteomes" id="UP000019335">
    <property type="component" value="Chromosome 2"/>
</dbReference>
<keyword evidence="4 8" id="KW-0812">Transmembrane</keyword>
<accession>W7U9X1</accession>
<dbReference type="OrthoDB" id="446044at2759"/>
<dbReference type="PANTHER" id="PTHR45939:SF1">
    <property type="entry name" value="MITOCHONDRIAL THIAMINE PYROPHOSPHATE CARRIER 1-RELATED"/>
    <property type="match status" value="1"/>
</dbReference>
<feature type="transmembrane region" description="Helical" evidence="10">
    <location>
        <begin position="145"/>
        <end position="164"/>
    </location>
</feature>
<dbReference type="InterPro" id="IPR023395">
    <property type="entry name" value="MCP_dom_sf"/>
</dbReference>
<evidence type="ECO:0000256" key="8">
    <source>
        <dbReference type="PROSITE-ProRule" id="PRU00282"/>
    </source>
</evidence>
<comment type="similarity">
    <text evidence="2 9">Belongs to the mitochondrial carrier (TC 2.A.29) family.</text>
</comment>
<evidence type="ECO:0000256" key="10">
    <source>
        <dbReference type="SAM" id="Phobius"/>
    </source>
</evidence>
<keyword evidence="3 9" id="KW-0813">Transport</keyword>
<dbReference type="PANTHER" id="PTHR45939">
    <property type="entry name" value="PEROXISOMAL MEMBRANE PROTEIN PMP34-RELATED"/>
    <property type="match status" value="1"/>
</dbReference>
<feature type="repeat" description="Solcar" evidence="8">
    <location>
        <begin position="145"/>
        <end position="259"/>
    </location>
</feature>
<evidence type="ECO:0000256" key="2">
    <source>
        <dbReference type="ARBA" id="ARBA00006375"/>
    </source>
</evidence>
<gene>
    <name evidence="11" type="ORF">Naga_100022g19</name>
</gene>
<feature type="transmembrane region" description="Helical" evidence="10">
    <location>
        <begin position="107"/>
        <end position="133"/>
    </location>
</feature>
<evidence type="ECO:0000256" key="4">
    <source>
        <dbReference type="ARBA" id="ARBA00022692"/>
    </source>
</evidence>
<comment type="caution">
    <text evidence="11">The sequence shown here is derived from an EMBL/GenBank/DDBJ whole genome shotgun (WGS) entry which is preliminary data.</text>
</comment>
<keyword evidence="6 10" id="KW-1133">Transmembrane helix</keyword>
<dbReference type="GO" id="GO:0016020">
    <property type="term" value="C:membrane"/>
    <property type="evidence" value="ECO:0007669"/>
    <property type="project" value="UniProtKB-SubCell"/>
</dbReference>
<dbReference type="PROSITE" id="PS50920">
    <property type="entry name" value="SOLCAR"/>
    <property type="match status" value="2"/>
</dbReference>
<dbReference type="AlphaFoldDB" id="W7U9X1"/>
<dbReference type="EMBL" id="AZIL01000117">
    <property type="protein sequence ID" value="EWM29749.1"/>
    <property type="molecule type" value="Genomic_DNA"/>
</dbReference>
<evidence type="ECO:0000256" key="9">
    <source>
        <dbReference type="RuleBase" id="RU000488"/>
    </source>
</evidence>
<dbReference type="InterPro" id="IPR052217">
    <property type="entry name" value="Mito/Peroxisomal_Carrier"/>
</dbReference>
<sequence>MGGAHKTPSAFAEAMGGAIGALWTTLLFYPLDVAKLRLQAEADSEEEGRKDEEYDVGREKGCTPKVNTDICEDASRLDAPDALTTVQKKGPRTFLGEVLVVLKQPELWYAGLGLKLQLSVLSTFIYFYVYTALKRVFTRAFKRPVTFLPNLALASMAGVVNVLLTMPLDTLVTRLQVAPAGRRPSLGEMLRLVWEEDGPDREPVVKPSGHEAGAYGVGMGGVMPVLRRLARFWHGCLPALLLTSNPAINYAAYDAMKTLVPLPQGRRHHNVRETFLIGMLSKFLATLITYPLIRAKVIMMSDTKRAHYLETHFGVNDHSEEDAESIPLGLSPRLLLAQERQGLCSILKQLIREGGVRELYVGLDGQVLNTALKNATLLNTKDRISRVTSFLLRRFFAYQ</sequence>
<organism evidence="11 12">
    <name type="scientific">Nannochloropsis gaditana</name>
    <dbReference type="NCBI Taxonomy" id="72520"/>
    <lineage>
        <taxon>Eukaryota</taxon>
        <taxon>Sar</taxon>
        <taxon>Stramenopiles</taxon>
        <taxon>Ochrophyta</taxon>
        <taxon>Eustigmatophyceae</taxon>
        <taxon>Eustigmatales</taxon>
        <taxon>Monodopsidaceae</taxon>
        <taxon>Nannochloropsis</taxon>
    </lineage>
</organism>
<proteinExistence type="inferred from homology"/>
<name>W7U9X1_9STRA</name>
<keyword evidence="12" id="KW-1185">Reference proteome</keyword>
<dbReference type="Pfam" id="PF00153">
    <property type="entry name" value="Mito_carr"/>
    <property type="match status" value="2"/>
</dbReference>
<keyword evidence="5" id="KW-0677">Repeat</keyword>
<comment type="subcellular location">
    <subcellularLocation>
        <location evidence="1">Membrane</location>
        <topology evidence="1">Multi-pass membrane protein</topology>
    </subcellularLocation>
</comment>
<evidence type="ECO:0000256" key="3">
    <source>
        <dbReference type="ARBA" id="ARBA00022448"/>
    </source>
</evidence>
<evidence type="ECO:0000256" key="7">
    <source>
        <dbReference type="ARBA" id="ARBA00023136"/>
    </source>
</evidence>
<dbReference type="Gene3D" id="1.50.40.10">
    <property type="entry name" value="Mitochondrial carrier domain"/>
    <property type="match status" value="1"/>
</dbReference>
<keyword evidence="7 8" id="KW-0472">Membrane</keyword>
<feature type="repeat" description="Solcar" evidence="8">
    <location>
        <begin position="269"/>
        <end position="387"/>
    </location>
</feature>
<evidence type="ECO:0000313" key="11">
    <source>
        <dbReference type="EMBL" id="EWM29749.1"/>
    </source>
</evidence>
<evidence type="ECO:0000256" key="5">
    <source>
        <dbReference type="ARBA" id="ARBA00022737"/>
    </source>
</evidence>
<dbReference type="GO" id="GO:0015217">
    <property type="term" value="F:ADP transmembrane transporter activity"/>
    <property type="evidence" value="ECO:0007669"/>
    <property type="project" value="TreeGrafter"/>
</dbReference>
<reference evidence="11 12" key="1">
    <citation type="journal article" date="2014" name="Mol. Plant">
        <title>Chromosome Scale Genome Assembly and Transcriptome Profiling of Nannochloropsis gaditana in Nitrogen Depletion.</title>
        <authorList>
            <person name="Corteggiani Carpinelli E."/>
            <person name="Telatin A."/>
            <person name="Vitulo N."/>
            <person name="Forcato C."/>
            <person name="D'Angelo M."/>
            <person name="Schiavon R."/>
            <person name="Vezzi A."/>
            <person name="Giacometti G.M."/>
            <person name="Morosinotto T."/>
            <person name="Valle G."/>
        </authorList>
    </citation>
    <scope>NUCLEOTIDE SEQUENCE [LARGE SCALE GENOMIC DNA]</scope>
    <source>
        <strain evidence="11 12">B-31</strain>
    </source>
</reference>
<evidence type="ECO:0000313" key="12">
    <source>
        <dbReference type="Proteomes" id="UP000019335"/>
    </source>
</evidence>
<evidence type="ECO:0000256" key="6">
    <source>
        <dbReference type="ARBA" id="ARBA00022989"/>
    </source>
</evidence>
<dbReference type="SUPFAM" id="SSF103506">
    <property type="entry name" value="Mitochondrial carrier"/>
    <property type="match status" value="1"/>
</dbReference>
<dbReference type="InterPro" id="IPR018108">
    <property type="entry name" value="MCP_transmembrane"/>
</dbReference>
<evidence type="ECO:0000256" key="1">
    <source>
        <dbReference type="ARBA" id="ARBA00004141"/>
    </source>
</evidence>